<keyword evidence="2" id="KW-1185">Reference proteome</keyword>
<proteinExistence type="predicted"/>
<organism evidence="1 2">
    <name type="scientific">Acetilactobacillus jinshanensis</name>
    <dbReference type="NCBI Taxonomy" id="1720083"/>
    <lineage>
        <taxon>Bacteria</taxon>
        <taxon>Bacillati</taxon>
        <taxon>Bacillota</taxon>
        <taxon>Bacilli</taxon>
        <taxon>Lactobacillales</taxon>
        <taxon>Lactobacillaceae</taxon>
        <taxon>Acetilactobacillus</taxon>
    </lineage>
</organism>
<evidence type="ECO:0000313" key="2">
    <source>
        <dbReference type="Proteomes" id="UP000294321"/>
    </source>
</evidence>
<sequence>MIKLNRLAQTSVYLTSPYWSHIDLTGAYIKSVKWDGDEGVMVAVKNNQPYKLGLFPKLYKGDGDLKQKTEKDLHHTARKITADLDKVGTRRFGLGYIYNLKQFE</sequence>
<dbReference type="Proteomes" id="UP000294321">
    <property type="component" value="Chromosome"/>
</dbReference>
<dbReference type="KEGG" id="lji:ELX58_03830"/>
<dbReference type="EMBL" id="CP034726">
    <property type="protein sequence ID" value="QBP18280.1"/>
    <property type="molecule type" value="Genomic_DNA"/>
</dbReference>
<accession>A0A4P6ZM17</accession>
<reference evidence="2" key="1">
    <citation type="submission" date="2018-12" db="EMBL/GenBank/DDBJ databases">
        <title>A new species of lactobacillus.</title>
        <authorList>
            <person name="Jian Y."/>
            <person name="Xin L."/>
            <person name="Hong Z.J."/>
            <person name="Ming L.Z."/>
            <person name="Hong X.Z."/>
        </authorList>
    </citation>
    <scope>NUCLEOTIDE SEQUENCE [LARGE SCALE GENOMIC DNA]</scope>
    <source>
        <strain evidence="2">HSLZ-75</strain>
    </source>
</reference>
<evidence type="ECO:0000313" key="1">
    <source>
        <dbReference type="EMBL" id="QBP18280.1"/>
    </source>
</evidence>
<protein>
    <submittedName>
        <fullName evidence="1">Uncharacterized protein</fullName>
    </submittedName>
</protein>
<dbReference type="AlphaFoldDB" id="A0A4P6ZM17"/>
<dbReference type="RefSeq" id="WP_133441839.1">
    <property type="nucleotide sequence ID" value="NZ_CP034726.1"/>
</dbReference>
<gene>
    <name evidence="1" type="ORF">ELX58_03830</name>
</gene>
<name>A0A4P6ZM17_9LACO</name>